<dbReference type="RefSeq" id="WP_067943816.1">
    <property type="nucleotide sequence ID" value="NZ_CP014228.1"/>
</dbReference>
<dbReference type="GO" id="GO:0005886">
    <property type="term" value="C:plasma membrane"/>
    <property type="evidence" value="ECO:0007669"/>
    <property type="project" value="UniProtKB-SubCell"/>
</dbReference>
<dbReference type="Gene3D" id="1.20.1250.20">
    <property type="entry name" value="MFS general substrate transporter like domains"/>
    <property type="match status" value="1"/>
</dbReference>
<dbReference type="Pfam" id="PF07690">
    <property type="entry name" value="MFS_1"/>
    <property type="match status" value="1"/>
</dbReference>
<dbReference type="InterPro" id="IPR036259">
    <property type="entry name" value="MFS_trans_sf"/>
</dbReference>
<gene>
    <name evidence="8" type="ORF">AXF14_00480</name>
</gene>
<evidence type="ECO:0000256" key="6">
    <source>
        <dbReference type="SAM" id="Phobius"/>
    </source>
</evidence>
<dbReference type="GO" id="GO:0022857">
    <property type="term" value="F:transmembrane transporter activity"/>
    <property type="evidence" value="ECO:0007669"/>
    <property type="project" value="InterPro"/>
</dbReference>
<keyword evidence="9" id="KW-1185">Reference proteome</keyword>
<dbReference type="PROSITE" id="PS50850">
    <property type="entry name" value="MFS"/>
    <property type="match status" value="1"/>
</dbReference>
<feature type="transmembrane region" description="Helical" evidence="6">
    <location>
        <begin position="178"/>
        <end position="198"/>
    </location>
</feature>
<feature type="compositionally biased region" description="Low complexity" evidence="5">
    <location>
        <begin position="266"/>
        <end position="280"/>
    </location>
</feature>
<feature type="region of interest" description="Disordered" evidence="5">
    <location>
        <begin position="197"/>
        <end position="239"/>
    </location>
</feature>
<evidence type="ECO:0000256" key="1">
    <source>
        <dbReference type="ARBA" id="ARBA00004651"/>
    </source>
</evidence>
<feature type="transmembrane region" description="Helical" evidence="6">
    <location>
        <begin position="40"/>
        <end position="60"/>
    </location>
</feature>
<dbReference type="PANTHER" id="PTHR23546">
    <property type="entry name" value="TRANSPORT PROTEIN"/>
    <property type="match status" value="1"/>
</dbReference>
<feature type="transmembrane region" description="Helical" evidence="6">
    <location>
        <begin position="328"/>
        <end position="349"/>
    </location>
</feature>
<feature type="compositionally biased region" description="Basic residues" evidence="5">
    <location>
        <begin position="201"/>
        <end position="212"/>
    </location>
</feature>
<evidence type="ECO:0000256" key="3">
    <source>
        <dbReference type="ARBA" id="ARBA00022989"/>
    </source>
</evidence>
<dbReference type="SUPFAM" id="SSF103473">
    <property type="entry name" value="MFS general substrate transporter"/>
    <property type="match status" value="1"/>
</dbReference>
<dbReference type="EMBL" id="CP014228">
    <property type="protein sequence ID" value="AMD88320.1"/>
    <property type="molecule type" value="Genomic_DNA"/>
</dbReference>
<feature type="transmembrane region" description="Helical" evidence="6">
    <location>
        <begin position="292"/>
        <end position="316"/>
    </location>
</feature>
<keyword evidence="4 6" id="KW-0472">Membrane</keyword>
<dbReference type="KEGG" id="ard:AXF14_00480"/>
<evidence type="ECO:0000256" key="5">
    <source>
        <dbReference type="SAM" id="MobiDB-lite"/>
    </source>
</evidence>
<comment type="subcellular location">
    <subcellularLocation>
        <location evidence="1">Cell membrane</location>
        <topology evidence="1">Multi-pass membrane protein</topology>
    </subcellularLocation>
</comment>
<feature type="transmembrane region" description="Helical" evidence="6">
    <location>
        <begin position="7"/>
        <end position="28"/>
    </location>
</feature>
<evidence type="ECO:0000256" key="4">
    <source>
        <dbReference type="ARBA" id="ARBA00023136"/>
    </source>
</evidence>
<feature type="compositionally biased region" description="Low complexity" evidence="5">
    <location>
        <begin position="226"/>
        <end position="239"/>
    </location>
</feature>
<feature type="transmembrane region" description="Helical" evidence="6">
    <location>
        <begin position="72"/>
        <end position="93"/>
    </location>
</feature>
<dbReference type="AlphaFoldDB" id="A0A0X8JGC7"/>
<feature type="transmembrane region" description="Helical" evidence="6">
    <location>
        <begin position="99"/>
        <end position="123"/>
    </location>
</feature>
<organism evidence="8 9">
    <name type="scientific">Actinomyces radicidentis</name>
    <dbReference type="NCBI Taxonomy" id="111015"/>
    <lineage>
        <taxon>Bacteria</taxon>
        <taxon>Bacillati</taxon>
        <taxon>Actinomycetota</taxon>
        <taxon>Actinomycetes</taxon>
        <taxon>Actinomycetales</taxon>
        <taxon>Actinomycetaceae</taxon>
        <taxon>Actinomyces</taxon>
    </lineage>
</organism>
<evidence type="ECO:0000313" key="9">
    <source>
        <dbReference type="Proteomes" id="UP000065220"/>
    </source>
</evidence>
<dbReference type="Proteomes" id="UP000065220">
    <property type="component" value="Chromosome"/>
</dbReference>
<dbReference type="InterPro" id="IPR020846">
    <property type="entry name" value="MFS_dom"/>
</dbReference>
<sequence>MLANPTLRALLAICLFTYVAQNMLNVSIAPLARALGLREWIVGLAVSSAALFVTLLSQFWGRRSIAWGRRRVLLTSLTLAVIAGSLFSGAVALRAAGALGATAAALGIVVARGPFFGSAVSAIPPTGQALVAEITPAEEDRVRGMAAFSGSIQLSIVIGSVVSSALGAWSIYAPVHATPVFVVIALVIGLVGIPRDGTEPHRRRRRMRRALRRPVTADPVTTARDAPSAAALAAPAGPGATVLPEPATLESALSEAGPSGAGTVTAGGPVSPAARPAARALPPRVSWTDPRLLPWIGAAFGMFFTSGVVQIIAGFIVQDRLGLSPQRAVSVTAVMLLANAAGAMLTQLVAVPRLGWRPQRLVRTGVTLALVALVVLALAPSLPLMAGATFCVGLAAGLTSPGFTAGGSLAVSGPEQGGVAGILNATGSLTWIFAPVTATTLYGWHPIAPFVLAGAVLAVSVTTAWTAGSLRP</sequence>
<evidence type="ECO:0000256" key="2">
    <source>
        <dbReference type="ARBA" id="ARBA00022692"/>
    </source>
</evidence>
<reference evidence="9" key="1">
    <citation type="submission" date="2016-02" db="EMBL/GenBank/DDBJ databases">
        <authorList>
            <person name="Holder M.E."/>
            <person name="Ajami N.J."/>
            <person name="Petrosino J.F."/>
        </authorList>
    </citation>
    <scope>NUCLEOTIDE SEQUENCE [LARGE SCALE GENOMIC DNA]</scope>
    <source>
        <strain evidence="9">CCUG 36733</strain>
    </source>
</reference>
<proteinExistence type="predicted"/>
<evidence type="ECO:0000259" key="7">
    <source>
        <dbReference type="PROSITE" id="PS50850"/>
    </source>
</evidence>
<feature type="transmembrane region" description="Helical" evidence="6">
    <location>
        <begin position="385"/>
        <end position="410"/>
    </location>
</feature>
<feature type="transmembrane region" description="Helical" evidence="6">
    <location>
        <begin position="361"/>
        <end position="379"/>
    </location>
</feature>
<keyword evidence="3 6" id="KW-1133">Transmembrane helix</keyword>
<keyword evidence="2 6" id="KW-0812">Transmembrane</keyword>
<name>A0A0X8JGC7_ACTRD</name>
<evidence type="ECO:0000313" key="8">
    <source>
        <dbReference type="EMBL" id="AMD88320.1"/>
    </source>
</evidence>
<protein>
    <submittedName>
        <fullName evidence="8">MFS transporter</fullName>
    </submittedName>
</protein>
<dbReference type="PANTHER" id="PTHR23546:SF1">
    <property type="entry name" value="MEMBRANE PROTEIN"/>
    <property type="match status" value="1"/>
</dbReference>
<dbReference type="InterPro" id="IPR011701">
    <property type="entry name" value="MFS"/>
</dbReference>
<feature type="transmembrane region" description="Helical" evidence="6">
    <location>
        <begin position="422"/>
        <end position="444"/>
    </location>
</feature>
<dbReference type="STRING" id="111015.AXF14_00480"/>
<accession>A0A0X8JGC7</accession>
<feature type="domain" description="Major facilitator superfamily (MFS) profile" evidence="7">
    <location>
        <begin position="1"/>
        <end position="472"/>
    </location>
</feature>
<feature type="transmembrane region" description="Helical" evidence="6">
    <location>
        <begin position="450"/>
        <end position="470"/>
    </location>
</feature>
<feature type="transmembrane region" description="Helical" evidence="6">
    <location>
        <begin position="144"/>
        <end position="172"/>
    </location>
</feature>
<feature type="region of interest" description="Disordered" evidence="5">
    <location>
        <begin position="251"/>
        <end position="280"/>
    </location>
</feature>